<proteinExistence type="predicted"/>
<evidence type="ECO:0000256" key="1">
    <source>
        <dbReference type="SAM" id="Phobius"/>
    </source>
</evidence>
<organism evidence="2 3">
    <name type="scientific">Wujia chipingensis</name>
    <dbReference type="NCBI Taxonomy" id="2763670"/>
    <lineage>
        <taxon>Bacteria</taxon>
        <taxon>Bacillati</taxon>
        <taxon>Bacillota</taxon>
        <taxon>Clostridia</taxon>
        <taxon>Lachnospirales</taxon>
        <taxon>Lachnospiraceae</taxon>
        <taxon>Wujia</taxon>
    </lineage>
</organism>
<sequence>MVNNLEGYAEYAVQKKLKAKDRMPVVASAALMVVGLAIWTFIAGWVGPSILIIGIALTIITATRQELEYEYIFVNGDCEISKIVKRSSRKKVYEFEAGKIQKVLPYTSILFDNERQAHPDMIIRDYTSCFPDRKEKWYAFINNSKNRTEAVIVELNDKCIEHVKLFYKNKYSE</sequence>
<evidence type="ECO:0000313" key="2">
    <source>
        <dbReference type="EMBL" id="QNM00664.1"/>
    </source>
</evidence>
<accession>A0A7G9FQ32</accession>
<dbReference type="Pfam" id="PF19601">
    <property type="entry name" value="DUF6106"/>
    <property type="match status" value="1"/>
</dbReference>
<dbReference type="EMBL" id="CP060632">
    <property type="protein sequence ID" value="QNM00664.1"/>
    <property type="molecule type" value="Genomic_DNA"/>
</dbReference>
<dbReference type="KEGG" id="wcp:H9Q76_05155"/>
<gene>
    <name evidence="2" type="ORF">H9Q76_05155</name>
</gene>
<keyword evidence="3" id="KW-1185">Reference proteome</keyword>
<reference evidence="2 3" key="1">
    <citation type="submission" date="2020-08" db="EMBL/GenBank/DDBJ databases">
        <authorList>
            <person name="Liu C."/>
            <person name="Sun Q."/>
        </authorList>
    </citation>
    <scope>NUCLEOTIDE SEQUENCE [LARGE SCALE GENOMIC DNA]</scope>
    <source>
        <strain evidence="2 3">NSJ-4</strain>
    </source>
</reference>
<evidence type="ECO:0000313" key="3">
    <source>
        <dbReference type="Proteomes" id="UP000515819"/>
    </source>
</evidence>
<keyword evidence="1" id="KW-1133">Transmembrane helix</keyword>
<feature type="transmembrane region" description="Helical" evidence="1">
    <location>
        <begin position="23"/>
        <end position="39"/>
    </location>
</feature>
<keyword evidence="1" id="KW-0472">Membrane</keyword>
<protein>
    <submittedName>
        <fullName evidence="2">Uncharacterized protein</fullName>
    </submittedName>
</protein>
<dbReference type="InterPro" id="IPR046088">
    <property type="entry name" value="DUF6106"/>
</dbReference>
<name>A0A7G9FQ32_9FIRM</name>
<dbReference type="AlphaFoldDB" id="A0A7G9FQ32"/>
<keyword evidence="1" id="KW-0812">Transmembrane</keyword>
<dbReference type="Proteomes" id="UP000515819">
    <property type="component" value="Chromosome"/>
</dbReference>
<dbReference type="RefSeq" id="WP_021986134.1">
    <property type="nucleotide sequence ID" value="NZ_CP060632.1"/>
</dbReference>